<feature type="transmembrane region" description="Helical" evidence="2">
    <location>
        <begin position="208"/>
        <end position="227"/>
    </location>
</feature>
<dbReference type="RefSeq" id="WP_134173090.1">
    <property type="nucleotide sequence ID" value="NZ_SODI01000001.1"/>
</dbReference>
<dbReference type="PANTHER" id="PTHR12715">
    <property type="entry name" value="TRANSPORTER, DRUG/METABOLITE EXPORTER FAMILY"/>
    <property type="match status" value="1"/>
</dbReference>
<feature type="transmembrane region" description="Helical" evidence="2">
    <location>
        <begin position="97"/>
        <end position="114"/>
    </location>
</feature>
<protein>
    <submittedName>
        <fullName evidence="4">EamA family transporter</fullName>
    </submittedName>
</protein>
<feature type="domain" description="EamA" evidence="3">
    <location>
        <begin position="18"/>
        <end position="137"/>
    </location>
</feature>
<sequence length="332" mass="34768">MRHWWRRPDVLMVGATAPAYVATREALTVLSPQDLTSLRFLGAAAVLGLYLLVNRQRLRITRRDVPRLLAAALCGYAGFGLLLSLGQSTVPAGTTSLLLNISPVFAFILGYFVLVERTTTLGYIGMVVAVGGVVIVTFGDSTATGFDENALLIVGAALLLSVFLIVQQPLLARVPAVEIVFWSCAIGGIGALPLATFDADPAQVTTSFWMAIVVLVVLSTVLANSMWNVTLKHSSVAEGGSLLLVVPIFSLLLGWLVLGEAPSLAAIGGGAIALAGVVMLSQATSRRKLAGPGLLTGAIPIIDVHPGLVPIVTMPLTLADLPHFEMVSPDAD</sequence>
<dbReference type="InterPro" id="IPR052756">
    <property type="entry name" value="Alkyne_AA_exporter"/>
</dbReference>
<reference evidence="4 5" key="1">
    <citation type="submission" date="2019-03" db="EMBL/GenBank/DDBJ databases">
        <title>Genomics of glacier-inhabiting Cryobacterium strains.</title>
        <authorList>
            <person name="Liu Q."/>
            <person name="Xin Y.-H."/>
        </authorList>
    </citation>
    <scope>NUCLEOTIDE SEQUENCE [LARGE SCALE GENOMIC DNA]</scope>
    <source>
        <strain evidence="4 5">CGMCC 1.4292</strain>
    </source>
</reference>
<feature type="domain" description="EamA" evidence="3">
    <location>
        <begin position="151"/>
        <end position="281"/>
    </location>
</feature>
<feature type="transmembrane region" description="Helical" evidence="2">
    <location>
        <begin position="264"/>
        <end position="281"/>
    </location>
</feature>
<feature type="transmembrane region" description="Helical" evidence="2">
    <location>
        <begin position="150"/>
        <end position="167"/>
    </location>
</feature>
<dbReference type="PANTHER" id="PTHR12715:SF4">
    <property type="entry name" value="EAMA DOMAIN-CONTAINING PROTEIN"/>
    <property type="match status" value="1"/>
</dbReference>
<dbReference type="AlphaFoldDB" id="A0A4Y8KMJ4"/>
<proteinExistence type="inferred from homology"/>
<dbReference type="InterPro" id="IPR037185">
    <property type="entry name" value="EmrE-like"/>
</dbReference>
<dbReference type="OrthoDB" id="4929778at2"/>
<keyword evidence="5" id="KW-1185">Reference proteome</keyword>
<dbReference type="SUPFAM" id="SSF103481">
    <property type="entry name" value="Multidrug resistance efflux transporter EmrE"/>
    <property type="match status" value="2"/>
</dbReference>
<evidence type="ECO:0000313" key="4">
    <source>
        <dbReference type="EMBL" id="TFD77477.1"/>
    </source>
</evidence>
<feature type="transmembrane region" description="Helical" evidence="2">
    <location>
        <begin position="65"/>
        <end position="85"/>
    </location>
</feature>
<feature type="transmembrane region" description="Helical" evidence="2">
    <location>
        <begin position="179"/>
        <end position="196"/>
    </location>
</feature>
<evidence type="ECO:0000259" key="3">
    <source>
        <dbReference type="Pfam" id="PF00892"/>
    </source>
</evidence>
<name>A0A4Y8KMJ4_9MICO</name>
<gene>
    <name evidence="4" type="ORF">E3T53_11735</name>
</gene>
<dbReference type="EMBL" id="SOHQ01000031">
    <property type="protein sequence ID" value="TFD77477.1"/>
    <property type="molecule type" value="Genomic_DNA"/>
</dbReference>
<dbReference type="InterPro" id="IPR000620">
    <property type="entry name" value="EamA_dom"/>
</dbReference>
<keyword evidence="2" id="KW-1133">Transmembrane helix</keyword>
<keyword evidence="2" id="KW-0472">Membrane</keyword>
<evidence type="ECO:0000256" key="1">
    <source>
        <dbReference type="ARBA" id="ARBA00007362"/>
    </source>
</evidence>
<organism evidence="4 5">
    <name type="scientific">Cryobacterium psychrophilum</name>
    <dbReference type="NCBI Taxonomy" id="41988"/>
    <lineage>
        <taxon>Bacteria</taxon>
        <taxon>Bacillati</taxon>
        <taxon>Actinomycetota</taxon>
        <taxon>Actinomycetes</taxon>
        <taxon>Micrococcales</taxon>
        <taxon>Microbacteriaceae</taxon>
        <taxon>Cryobacterium</taxon>
    </lineage>
</organism>
<dbReference type="Pfam" id="PF00892">
    <property type="entry name" value="EamA"/>
    <property type="match status" value="2"/>
</dbReference>
<dbReference type="GO" id="GO:0016020">
    <property type="term" value="C:membrane"/>
    <property type="evidence" value="ECO:0007669"/>
    <property type="project" value="InterPro"/>
</dbReference>
<evidence type="ECO:0000256" key="2">
    <source>
        <dbReference type="SAM" id="Phobius"/>
    </source>
</evidence>
<keyword evidence="2" id="KW-0812">Transmembrane</keyword>
<comment type="caution">
    <text evidence="4">The sequence shown here is derived from an EMBL/GenBank/DDBJ whole genome shotgun (WGS) entry which is preliminary data.</text>
</comment>
<accession>A0A4Y8KMJ4</accession>
<feature type="transmembrane region" description="Helical" evidence="2">
    <location>
        <begin position="36"/>
        <end position="53"/>
    </location>
</feature>
<dbReference type="Gene3D" id="1.10.3730.20">
    <property type="match status" value="1"/>
</dbReference>
<comment type="similarity">
    <text evidence="1">Belongs to the EamA transporter family.</text>
</comment>
<dbReference type="Proteomes" id="UP000298218">
    <property type="component" value="Unassembled WGS sequence"/>
</dbReference>
<feature type="transmembrane region" description="Helical" evidence="2">
    <location>
        <begin position="121"/>
        <end position="138"/>
    </location>
</feature>
<evidence type="ECO:0000313" key="5">
    <source>
        <dbReference type="Proteomes" id="UP000298218"/>
    </source>
</evidence>
<feature type="transmembrane region" description="Helical" evidence="2">
    <location>
        <begin position="239"/>
        <end position="258"/>
    </location>
</feature>